<reference evidence="1" key="1">
    <citation type="submission" date="2020-04" db="EMBL/GenBank/DDBJ databases">
        <authorList>
            <person name="Chiriac C."/>
            <person name="Salcher M."/>
            <person name="Ghai R."/>
            <person name="Kavagutti S V."/>
        </authorList>
    </citation>
    <scope>NUCLEOTIDE SEQUENCE</scope>
</reference>
<proteinExistence type="predicted"/>
<evidence type="ECO:0000313" key="1">
    <source>
        <dbReference type="EMBL" id="CAB4148118.1"/>
    </source>
</evidence>
<sequence length="98" mass="11347">MKATYLDLKTGKTAQDDGLDQWALTEGNWSCDYNRAYRFGLEKEIEQQFGNHCSSQRFIVISVEPEVDDEPFDPAEVIAEANRDYFQKIVDYDERKSG</sequence>
<dbReference type="EMBL" id="LR796483">
    <property type="protein sequence ID" value="CAB4148118.1"/>
    <property type="molecule type" value="Genomic_DNA"/>
</dbReference>
<protein>
    <submittedName>
        <fullName evidence="1">Uncharacterized protein</fullName>
    </submittedName>
</protein>
<name>A0A6J5MN98_9CAUD</name>
<accession>A0A6J5MN98</accession>
<gene>
    <name evidence="1" type="ORF">UFOVP431_114</name>
</gene>
<organism evidence="1">
    <name type="scientific">uncultured Caudovirales phage</name>
    <dbReference type="NCBI Taxonomy" id="2100421"/>
    <lineage>
        <taxon>Viruses</taxon>
        <taxon>Duplodnaviria</taxon>
        <taxon>Heunggongvirae</taxon>
        <taxon>Uroviricota</taxon>
        <taxon>Caudoviricetes</taxon>
        <taxon>Peduoviridae</taxon>
        <taxon>Maltschvirus</taxon>
        <taxon>Maltschvirus maltsch</taxon>
    </lineage>
</organism>